<dbReference type="RefSeq" id="WP_123651762.1">
    <property type="nucleotide sequence ID" value="NZ_RHFN01000016.1"/>
</dbReference>
<evidence type="ECO:0000259" key="1">
    <source>
        <dbReference type="Pfam" id="PF13682"/>
    </source>
</evidence>
<dbReference type="EMBL" id="RHFN01000016">
    <property type="protein sequence ID" value="ROU12649.1"/>
    <property type="molecule type" value="Genomic_DNA"/>
</dbReference>
<feature type="domain" description="Chemoreceptor zinc-binding" evidence="1">
    <location>
        <begin position="39"/>
        <end position="106"/>
    </location>
</feature>
<organism evidence="2 3">
    <name type="scientific">Kluyvera ascorbata</name>
    <dbReference type="NCBI Taxonomy" id="51288"/>
    <lineage>
        <taxon>Bacteria</taxon>
        <taxon>Pseudomonadati</taxon>
        <taxon>Pseudomonadota</taxon>
        <taxon>Gammaproteobacteria</taxon>
        <taxon>Enterobacterales</taxon>
        <taxon>Enterobacteriaceae</taxon>
        <taxon>Kluyvera</taxon>
    </lineage>
</organism>
<sequence>MEFGTWIKKRIAGEEVTLGVPREKQNLNGLILEEAIAFHIAWRERWLTALRENKGHEFDVTQVSSDAVCQVGKWIYNEGATLANHPEYEHFRILHAKFHQCAGKIVALHQKGHFLDAFAAVSNDLMPLSEEVGLSLGALLEASQR</sequence>
<reference evidence="2 3" key="1">
    <citation type="submission" date="2018-10" db="EMBL/GenBank/DDBJ databases">
        <title>Horizontal transference of carbapenem resistance between Klebsiella pneumoniae and Kluyvera ascorbata during abdominal infection: a case report.</title>
        <authorList>
            <person name="Raro O.H.F."/>
            <person name="Lima-Morales D."/>
            <person name="Barth A.L."/>
            <person name="Paim T.G.S."/>
            <person name="Mott M.P."/>
            <person name="Riche C.V.W."/>
            <person name="Teixeira U.F."/>
            <person name="Waechter F."/>
            <person name="Dias C.A.G."/>
        </authorList>
    </citation>
    <scope>NUCLEOTIDE SEQUENCE [LARGE SCALE GENOMIC DNA]</scope>
    <source>
        <strain evidence="2 3">OT2</strain>
    </source>
</reference>
<gene>
    <name evidence="2" type="ORF">EB837_15290</name>
</gene>
<dbReference type="Proteomes" id="UP000268051">
    <property type="component" value="Unassembled WGS sequence"/>
</dbReference>
<accession>A0A3N2RYX1</accession>
<dbReference type="Gene3D" id="1.20.120.30">
    <property type="entry name" value="Aspartate receptor, ligand-binding domain"/>
    <property type="match status" value="1"/>
</dbReference>
<dbReference type="OrthoDB" id="6433966at2"/>
<name>A0A3N2RYX1_9ENTR</name>
<evidence type="ECO:0000313" key="3">
    <source>
        <dbReference type="Proteomes" id="UP000268051"/>
    </source>
</evidence>
<evidence type="ECO:0000313" key="2">
    <source>
        <dbReference type="EMBL" id="ROU12649.1"/>
    </source>
</evidence>
<comment type="caution">
    <text evidence="2">The sequence shown here is derived from an EMBL/GenBank/DDBJ whole genome shotgun (WGS) entry which is preliminary data.</text>
</comment>
<protein>
    <submittedName>
        <fullName evidence="2">Chemotaxis protein</fullName>
    </submittedName>
</protein>
<dbReference type="AlphaFoldDB" id="A0A3N2RYX1"/>
<proteinExistence type="predicted"/>
<dbReference type="InterPro" id="IPR025991">
    <property type="entry name" value="Chemoreceptor_zinc-bind_dom"/>
</dbReference>
<dbReference type="Pfam" id="PF13682">
    <property type="entry name" value="CZB"/>
    <property type="match status" value="1"/>
</dbReference>